<reference evidence="1 2" key="1">
    <citation type="submission" date="2020-07" db="EMBL/GenBank/DDBJ databases">
        <title>Bradyrhizobium diversity isolated from nodules of indigenous legumes of Western Australia.</title>
        <authorList>
            <person name="Klepa M.S."/>
        </authorList>
    </citation>
    <scope>NUCLEOTIDE SEQUENCE [LARGE SCALE GENOMIC DNA]</scope>
    <source>
        <strain evidence="1 2">CNPSo 4010</strain>
    </source>
</reference>
<accession>A0ABS0PNM6</accession>
<comment type="caution">
    <text evidence="1">The sequence shown here is derived from an EMBL/GenBank/DDBJ whole genome shotgun (WGS) entry which is preliminary data.</text>
</comment>
<keyword evidence="2" id="KW-1185">Reference proteome</keyword>
<protein>
    <submittedName>
        <fullName evidence="1">Uncharacterized protein</fullName>
    </submittedName>
</protein>
<organism evidence="1 2">
    <name type="scientific">Bradyrhizobium agreste</name>
    <dbReference type="NCBI Taxonomy" id="2751811"/>
    <lineage>
        <taxon>Bacteria</taxon>
        <taxon>Pseudomonadati</taxon>
        <taxon>Pseudomonadota</taxon>
        <taxon>Alphaproteobacteria</taxon>
        <taxon>Hyphomicrobiales</taxon>
        <taxon>Nitrobacteraceae</taxon>
        <taxon>Bradyrhizobium</taxon>
    </lineage>
</organism>
<dbReference type="RefSeq" id="WP_197960079.1">
    <property type="nucleotide sequence ID" value="NZ_JACCHP010000007.1"/>
</dbReference>
<name>A0ABS0PNM6_9BRAD</name>
<dbReference type="EMBL" id="JACCHP010000007">
    <property type="protein sequence ID" value="MBH5398814.1"/>
    <property type="molecule type" value="Genomic_DNA"/>
</dbReference>
<evidence type="ECO:0000313" key="2">
    <source>
        <dbReference type="Proteomes" id="UP000807370"/>
    </source>
</evidence>
<proteinExistence type="predicted"/>
<evidence type="ECO:0000313" key="1">
    <source>
        <dbReference type="EMBL" id="MBH5398814.1"/>
    </source>
</evidence>
<dbReference type="Proteomes" id="UP000807370">
    <property type="component" value="Unassembled WGS sequence"/>
</dbReference>
<gene>
    <name evidence="1" type="ORF">HZZ13_13585</name>
</gene>
<sequence>MELEQIGAPQLQWPISTPNCYETQFWSLPETNSRKTKNIVSATFRACKPLKLLNILIGRAA</sequence>